<dbReference type="EMBL" id="FTLW01000005">
    <property type="protein sequence ID" value="SIQ99716.1"/>
    <property type="molecule type" value="Genomic_DNA"/>
</dbReference>
<feature type="transmembrane region" description="Helical" evidence="2">
    <location>
        <begin position="34"/>
        <end position="55"/>
    </location>
</feature>
<feature type="compositionally biased region" description="Polar residues" evidence="1">
    <location>
        <begin position="133"/>
        <end position="152"/>
    </location>
</feature>
<feature type="region of interest" description="Disordered" evidence="1">
    <location>
        <begin position="82"/>
        <end position="203"/>
    </location>
</feature>
<accession>A0A1N6XBJ0</accession>
<dbReference type="AlphaFoldDB" id="A0A1N6XBJ0"/>
<dbReference type="STRING" id="1604334.SAMN05421546_2192"/>
<evidence type="ECO:0000256" key="2">
    <source>
        <dbReference type="SAM" id="Phobius"/>
    </source>
</evidence>
<evidence type="ECO:0000313" key="3">
    <source>
        <dbReference type="EMBL" id="SIQ99716.1"/>
    </source>
</evidence>
<keyword evidence="2" id="KW-0812">Transmembrane</keyword>
<organism evidence="3 4">
    <name type="scientific">Solilutibacter tolerans</name>
    <dbReference type="NCBI Taxonomy" id="1604334"/>
    <lineage>
        <taxon>Bacteria</taxon>
        <taxon>Pseudomonadati</taxon>
        <taxon>Pseudomonadota</taxon>
        <taxon>Gammaproteobacteria</taxon>
        <taxon>Lysobacterales</taxon>
        <taxon>Lysobacteraceae</taxon>
        <taxon>Solilutibacter</taxon>
    </lineage>
</organism>
<keyword evidence="4" id="KW-1185">Reference proteome</keyword>
<proteinExistence type="predicted"/>
<reference evidence="4" key="1">
    <citation type="submission" date="2017-01" db="EMBL/GenBank/DDBJ databases">
        <authorList>
            <person name="Varghese N."/>
            <person name="Submissions S."/>
        </authorList>
    </citation>
    <scope>NUCLEOTIDE SEQUENCE [LARGE SCALE GENOMIC DNA]</scope>
    <source>
        <strain evidence="4">UM1</strain>
    </source>
</reference>
<protein>
    <submittedName>
        <fullName evidence="3">Uncharacterized protein</fullName>
    </submittedName>
</protein>
<evidence type="ECO:0000313" key="4">
    <source>
        <dbReference type="Proteomes" id="UP000241788"/>
    </source>
</evidence>
<sequence>MDWDNALPTRRMHDGMTGVPHPPAKRMGFLLDRWQSWGAALLSVVLHVLILLLVLQAAKMKLAPPEGGGMGGARIKVEFIGQPSKGEKRPVAPLAGTQAADKPKPPQPRKKIPPIQATPVTKAATIRPDKTQPKASETNDSAGTQQRAQTPAGNPDARHTPAPTGQAPGLMTRETALTNNGPYRGPSRSEARGPAAPGREPRMDVDGHQIYYDVRNEEWLLDWQAQGMQELYFPLPGRRDLMVCPLEIVVRRGSGGCRLVQADDPELPNIGDARKVVHVMRVYRRGELIWKGPGVYR</sequence>
<keyword evidence="2" id="KW-0472">Membrane</keyword>
<dbReference type="Proteomes" id="UP000241788">
    <property type="component" value="Unassembled WGS sequence"/>
</dbReference>
<gene>
    <name evidence="3" type="ORF">SAMN05421546_2192</name>
</gene>
<keyword evidence="2" id="KW-1133">Transmembrane helix</keyword>
<evidence type="ECO:0000256" key="1">
    <source>
        <dbReference type="SAM" id="MobiDB-lite"/>
    </source>
</evidence>
<name>A0A1N6XBJ0_9GAMM</name>